<keyword evidence="2" id="KW-1185">Reference proteome</keyword>
<feature type="non-terminal residue" evidence="1">
    <location>
        <position position="1"/>
    </location>
</feature>
<name>A0A2P5D997_TREOI</name>
<sequence>TFAMLADILAMHKRVSGGGVKGDGPHTIFSFWIMVESIYSRPTIYTEPQKKGRWYDMNPANL</sequence>
<dbReference type="Proteomes" id="UP000237000">
    <property type="component" value="Unassembled WGS sequence"/>
</dbReference>
<organism evidence="1 2">
    <name type="scientific">Trema orientale</name>
    <name type="common">Charcoal tree</name>
    <name type="synonym">Celtis orientalis</name>
    <dbReference type="NCBI Taxonomy" id="63057"/>
    <lineage>
        <taxon>Eukaryota</taxon>
        <taxon>Viridiplantae</taxon>
        <taxon>Streptophyta</taxon>
        <taxon>Embryophyta</taxon>
        <taxon>Tracheophyta</taxon>
        <taxon>Spermatophyta</taxon>
        <taxon>Magnoliopsida</taxon>
        <taxon>eudicotyledons</taxon>
        <taxon>Gunneridae</taxon>
        <taxon>Pentapetalae</taxon>
        <taxon>rosids</taxon>
        <taxon>fabids</taxon>
        <taxon>Rosales</taxon>
        <taxon>Cannabaceae</taxon>
        <taxon>Trema</taxon>
    </lineage>
</organism>
<accession>A0A2P5D997</accession>
<dbReference type="EMBL" id="JXTC01000286">
    <property type="protein sequence ID" value="PON69871.1"/>
    <property type="molecule type" value="Genomic_DNA"/>
</dbReference>
<evidence type="ECO:0000313" key="1">
    <source>
        <dbReference type="EMBL" id="PON69871.1"/>
    </source>
</evidence>
<proteinExistence type="predicted"/>
<comment type="caution">
    <text evidence="1">The sequence shown here is derived from an EMBL/GenBank/DDBJ whole genome shotgun (WGS) entry which is preliminary data.</text>
</comment>
<reference evidence="2" key="1">
    <citation type="submission" date="2016-06" db="EMBL/GenBank/DDBJ databases">
        <title>Parallel loss of symbiosis genes in relatives of nitrogen-fixing non-legume Parasponia.</title>
        <authorList>
            <person name="Van Velzen R."/>
            <person name="Holmer R."/>
            <person name="Bu F."/>
            <person name="Rutten L."/>
            <person name="Van Zeijl A."/>
            <person name="Liu W."/>
            <person name="Santuari L."/>
            <person name="Cao Q."/>
            <person name="Sharma T."/>
            <person name="Shen D."/>
            <person name="Roswanjaya Y."/>
            <person name="Wardhani T."/>
            <person name="Kalhor M.S."/>
            <person name="Jansen J."/>
            <person name="Van den Hoogen J."/>
            <person name="Gungor B."/>
            <person name="Hartog M."/>
            <person name="Hontelez J."/>
            <person name="Verver J."/>
            <person name="Yang W.-C."/>
            <person name="Schijlen E."/>
            <person name="Repin R."/>
            <person name="Schilthuizen M."/>
            <person name="Schranz E."/>
            <person name="Heidstra R."/>
            <person name="Miyata K."/>
            <person name="Fedorova E."/>
            <person name="Kohlen W."/>
            <person name="Bisseling T."/>
            <person name="Smit S."/>
            <person name="Geurts R."/>
        </authorList>
    </citation>
    <scope>NUCLEOTIDE SEQUENCE [LARGE SCALE GENOMIC DNA]</scope>
    <source>
        <strain evidence="2">cv. RG33-2</strain>
    </source>
</reference>
<protein>
    <submittedName>
        <fullName evidence="1">Uncharacterized protein</fullName>
    </submittedName>
</protein>
<evidence type="ECO:0000313" key="2">
    <source>
        <dbReference type="Proteomes" id="UP000237000"/>
    </source>
</evidence>
<dbReference type="InParanoid" id="A0A2P5D997"/>
<gene>
    <name evidence="1" type="ORF">TorRG33x02_258280</name>
</gene>
<dbReference type="AlphaFoldDB" id="A0A2P5D997"/>